<proteinExistence type="predicted"/>
<reference evidence="2 3" key="1">
    <citation type="submission" date="2019-02" db="EMBL/GenBank/DDBJ databases">
        <title>Draft genome sequence of Amycolatopsis sp. 8-3EHSu isolated from roots of Suaeda maritima.</title>
        <authorList>
            <person name="Duangmal K."/>
            <person name="Chantavorakit T."/>
        </authorList>
    </citation>
    <scope>NUCLEOTIDE SEQUENCE [LARGE SCALE GENOMIC DNA]</scope>
    <source>
        <strain evidence="2 3">8-3EHSu</strain>
    </source>
</reference>
<feature type="signal peptide" evidence="1">
    <location>
        <begin position="1"/>
        <end position="26"/>
    </location>
</feature>
<dbReference type="Gene3D" id="2.120.10.10">
    <property type="match status" value="1"/>
</dbReference>
<dbReference type="PANTHER" id="PTHR38792">
    <property type="entry name" value="BNR/ASP-BOX REPEAT DOMAIN PROTEIN (AFU_ORTHOLOGUE AFUA_7G06430)-RELATED"/>
    <property type="match status" value="1"/>
</dbReference>
<evidence type="ECO:0000313" key="3">
    <source>
        <dbReference type="Proteomes" id="UP000292003"/>
    </source>
</evidence>
<dbReference type="OrthoDB" id="5958808at2"/>
<dbReference type="RefSeq" id="WP_130474928.1">
    <property type="nucleotide sequence ID" value="NZ_SFCC01000004.1"/>
</dbReference>
<evidence type="ECO:0000256" key="1">
    <source>
        <dbReference type="SAM" id="SignalP"/>
    </source>
</evidence>
<organism evidence="2 3">
    <name type="scientific">Amycolatopsis suaedae</name>
    <dbReference type="NCBI Taxonomy" id="2510978"/>
    <lineage>
        <taxon>Bacteria</taxon>
        <taxon>Bacillati</taxon>
        <taxon>Actinomycetota</taxon>
        <taxon>Actinomycetes</taxon>
        <taxon>Pseudonocardiales</taxon>
        <taxon>Pseudonocardiaceae</taxon>
        <taxon>Amycolatopsis</taxon>
    </lineage>
</organism>
<dbReference type="SUPFAM" id="SSF50939">
    <property type="entry name" value="Sialidases"/>
    <property type="match status" value="1"/>
</dbReference>
<dbReference type="InterPro" id="IPR036278">
    <property type="entry name" value="Sialidase_sf"/>
</dbReference>
<name>A0A4V2EM88_9PSEU</name>
<keyword evidence="3" id="KW-1185">Reference proteome</keyword>
<protein>
    <submittedName>
        <fullName evidence="2">Exo-alpha-sialidase</fullName>
    </submittedName>
</protein>
<dbReference type="EMBL" id="SFCC01000004">
    <property type="protein sequence ID" value="RZQ64215.1"/>
    <property type="molecule type" value="Genomic_DNA"/>
</dbReference>
<comment type="caution">
    <text evidence="2">The sequence shown here is derived from an EMBL/GenBank/DDBJ whole genome shotgun (WGS) entry which is preliminary data.</text>
</comment>
<dbReference type="CDD" id="cd15482">
    <property type="entry name" value="Sialidase_non-viral"/>
    <property type="match status" value="1"/>
</dbReference>
<keyword evidence="1" id="KW-0732">Signal</keyword>
<dbReference type="Proteomes" id="UP000292003">
    <property type="component" value="Unassembled WGS sequence"/>
</dbReference>
<dbReference type="AlphaFoldDB" id="A0A4V2EM88"/>
<gene>
    <name evidence="2" type="ORF">EWH70_09540</name>
</gene>
<dbReference type="PANTHER" id="PTHR38792:SF3">
    <property type="entry name" value="BNR_ASP-BOX REPEAT DOMAIN PROTEIN (AFU_ORTHOLOGUE AFUA_7G06430)-RELATED"/>
    <property type="match status" value="1"/>
</dbReference>
<feature type="chain" id="PRO_5020426047" evidence="1">
    <location>
        <begin position="27"/>
        <end position="384"/>
    </location>
</feature>
<accession>A0A4V2EM88</accession>
<sequence>MLLRKTGATLLTCLLLAAGLAAPAGAVDTRVLLAGNNASYPRLLRLSHSGTARDGKIIASVNAEDGQGRYTPIFESTDEGKSFKQIGEIRDPEGAQGMCCGTLYELPRQVGRLRPGTLLWAASYGQDAGPNRRIALKLWASRTGGRSWYFLSEAARSHNHFGIWEPELVVDNAGVLWMHYADESESAVYAQLLNRVSSVDGVTWSTKQQTLAIPPWHVRPGMPIIRKLPDGRFLFLYEICNFTKHQCNPYYKISKDATNYGSTTAPGTEILMPNRNHFRHASTATIFPGGPLGNRVLLVGQVYVDDNGHPQPGNGKTLMANDNLLGGAPWYEVPAPVHINKARNHWCPNYSSTLLPVDDGKGILMLAGEFDGGVCKIYYGKGPA</sequence>
<evidence type="ECO:0000313" key="2">
    <source>
        <dbReference type="EMBL" id="RZQ64215.1"/>
    </source>
</evidence>